<evidence type="ECO:0000313" key="3">
    <source>
        <dbReference type="Proteomes" id="UP000037712"/>
    </source>
</evidence>
<comment type="caution">
    <text evidence="2">The sequence shown here is derived from an EMBL/GenBank/DDBJ whole genome shotgun (WGS) entry which is preliminary data.</text>
</comment>
<dbReference type="Pfam" id="PF13577">
    <property type="entry name" value="SnoaL_4"/>
    <property type="match status" value="1"/>
</dbReference>
<dbReference type="EMBL" id="AZYO01000001">
    <property type="protein sequence ID" value="KOS58207.1"/>
    <property type="molecule type" value="Genomic_DNA"/>
</dbReference>
<dbReference type="RefSeq" id="WP_054370955.1">
    <property type="nucleotide sequence ID" value="NZ_AZYO01000001.1"/>
</dbReference>
<sequence length="217" mass="24653">MSTQTASNETILFAPRAQPQDPGEMLQLVYDRQQIIEVLHRYARAIDRCDLGLLQSVYHEDATDSHGSFDGNAHEFAAFMLPRLQKQTSYSIHHVTNELVEVDGDRAIAESCLLGYHRVPGGRDSVAEFFGEAYADRAEAEGTLGGEHEYLTGGRYLDKLVKRAGVWRIWRRRITVEWNQCQPSRMVVEGGRSRYDIPGARDLGDPSYRLNFESFDE</sequence>
<organism evidence="2 3">
    <name type="scientific">Rhodococcus rhodochrous KG-21</name>
    <dbReference type="NCBI Taxonomy" id="1441923"/>
    <lineage>
        <taxon>Bacteria</taxon>
        <taxon>Bacillati</taxon>
        <taxon>Actinomycetota</taxon>
        <taxon>Actinomycetes</taxon>
        <taxon>Mycobacteriales</taxon>
        <taxon>Nocardiaceae</taxon>
        <taxon>Rhodococcus</taxon>
    </lineage>
</organism>
<dbReference type="InterPro" id="IPR032710">
    <property type="entry name" value="NTF2-like_dom_sf"/>
</dbReference>
<dbReference type="PATRIC" id="fig|1441923.3.peg.274"/>
<dbReference type="SUPFAM" id="SSF54427">
    <property type="entry name" value="NTF2-like"/>
    <property type="match status" value="1"/>
</dbReference>
<reference evidence="3" key="2">
    <citation type="submission" date="2015-01" db="EMBL/GenBank/DDBJ databases">
        <title>Draft genome sequence of potential hydrocarbon metabolising strain of Rhodococcus rhodochrous.</title>
        <authorList>
            <person name="Aggarwal R.K."/>
            <person name="Dawar C."/>
        </authorList>
    </citation>
    <scope>NUCLEOTIDE SEQUENCE [LARGE SCALE GENOMIC DNA]</scope>
    <source>
        <strain evidence="3">KG-21</strain>
    </source>
</reference>
<proteinExistence type="predicted"/>
<feature type="domain" description="SnoaL-like" evidence="1">
    <location>
        <begin position="30"/>
        <end position="173"/>
    </location>
</feature>
<accession>A0A0M9WQV9</accession>
<gene>
    <name evidence="2" type="ORF">Z051_01230</name>
</gene>
<dbReference type="InterPro" id="IPR037401">
    <property type="entry name" value="SnoaL-like"/>
</dbReference>
<protein>
    <recommendedName>
        <fullName evidence="1">SnoaL-like domain-containing protein</fullName>
    </recommendedName>
</protein>
<dbReference type="Gene3D" id="3.10.450.50">
    <property type="match status" value="1"/>
</dbReference>
<name>A0A0M9WQV9_RHORH</name>
<reference evidence="2 3" key="1">
    <citation type="journal article" date="2015" name="Genome Announc.">
        <title>Draft Genome Sequence of Rhodococcus rhodochrous Strain KG-21, a Soil Isolate from Oil Fields of Krishna-Godavari Basin, India.</title>
        <authorList>
            <person name="Dawar C."/>
            <person name="Aggarwal R.K."/>
        </authorList>
    </citation>
    <scope>NUCLEOTIDE SEQUENCE [LARGE SCALE GENOMIC DNA]</scope>
    <source>
        <strain evidence="2 3">KG-21</strain>
    </source>
</reference>
<dbReference type="CDD" id="cd00531">
    <property type="entry name" value="NTF2_like"/>
    <property type="match status" value="1"/>
</dbReference>
<evidence type="ECO:0000313" key="2">
    <source>
        <dbReference type="EMBL" id="KOS58207.1"/>
    </source>
</evidence>
<dbReference type="AlphaFoldDB" id="A0A0M9WQV9"/>
<dbReference type="Proteomes" id="UP000037712">
    <property type="component" value="Unassembled WGS sequence"/>
</dbReference>
<evidence type="ECO:0000259" key="1">
    <source>
        <dbReference type="Pfam" id="PF13577"/>
    </source>
</evidence>